<dbReference type="AlphaFoldDB" id="A0A0R3RA70"/>
<protein>
    <submittedName>
        <fullName evidence="1">Phosphoribulokinase</fullName>
    </submittedName>
</protein>
<dbReference type="WBParaSite" id="BTMF_0001693301-mRNA-1">
    <property type="protein sequence ID" value="BTMF_0001693301-mRNA-1"/>
    <property type="gene ID" value="BTMF_0001693301"/>
</dbReference>
<reference evidence="1" key="1">
    <citation type="submission" date="2017-02" db="UniProtKB">
        <authorList>
            <consortium name="WormBaseParasite"/>
        </authorList>
    </citation>
    <scope>IDENTIFICATION</scope>
</reference>
<proteinExistence type="predicted"/>
<name>A0A0R3RA70_9BILA</name>
<accession>A0A0R3RA70</accession>
<sequence>LHSYIPHFENAAEEKLHVRFVQEVPHDVCFEVILCYRLVIQVAIGISFAHKFLPLLER</sequence>
<organism evidence="1">
    <name type="scientific">Brugia timori</name>
    <dbReference type="NCBI Taxonomy" id="42155"/>
    <lineage>
        <taxon>Eukaryota</taxon>
        <taxon>Metazoa</taxon>
        <taxon>Ecdysozoa</taxon>
        <taxon>Nematoda</taxon>
        <taxon>Chromadorea</taxon>
        <taxon>Rhabditida</taxon>
        <taxon>Spirurina</taxon>
        <taxon>Spiruromorpha</taxon>
        <taxon>Filarioidea</taxon>
        <taxon>Onchocercidae</taxon>
        <taxon>Brugia</taxon>
    </lineage>
</organism>
<evidence type="ECO:0000313" key="1">
    <source>
        <dbReference type="WBParaSite" id="BTMF_0001693301-mRNA-1"/>
    </source>
</evidence>